<dbReference type="AlphaFoldDB" id="A0A1H3NYW0"/>
<keyword evidence="1" id="KW-0732">Signal</keyword>
<dbReference type="Proteomes" id="UP000199249">
    <property type="component" value="Unassembled WGS sequence"/>
</dbReference>
<dbReference type="RefSeq" id="WP_092743687.1">
    <property type="nucleotide sequence ID" value="NZ_FNOV01000020.1"/>
</dbReference>
<dbReference type="STRING" id="651662.SAMN04488069_12014"/>
<protein>
    <submittedName>
        <fullName evidence="2">Uncharacterized protein</fullName>
    </submittedName>
</protein>
<dbReference type="EMBL" id="FNOV01000020">
    <property type="protein sequence ID" value="SDY94082.1"/>
    <property type="molecule type" value="Genomic_DNA"/>
</dbReference>
<organism evidence="2 3">
    <name type="scientific">Hymenobacter psychrophilus</name>
    <dbReference type="NCBI Taxonomy" id="651662"/>
    <lineage>
        <taxon>Bacteria</taxon>
        <taxon>Pseudomonadati</taxon>
        <taxon>Bacteroidota</taxon>
        <taxon>Cytophagia</taxon>
        <taxon>Cytophagales</taxon>
        <taxon>Hymenobacteraceae</taxon>
        <taxon>Hymenobacter</taxon>
    </lineage>
</organism>
<feature type="signal peptide" evidence="1">
    <location>
        <begin position="1"/>
        <end position="27"/>
    </location>
</feature>
<sequence>MQTPPLARLYRASLPLALLGLALSSCGKPSSPPREVLPPVTETGLNKAGAMVNGTVWRALSANLFGPQAMRAHVFRTTGSGRGFEVSLSLTRQAPEGSEKYYPYPDSNISFFLPSVLAPGTFALDQAVTRPFPSEQGRYGLFSDYSTSPIGYYPTGTAQGQGQLVISRFDTVARVVAGTFEFTGQRDATLITITQGRFDISY</sequence>
<dbReference type="OrthoDB" id="949867at2"/>
<accession>A0A1H3NYW0</accession>
<feature type="chain" id="PRO_5011748046" evidence="1">
    <location>
        <begin position="28"/>
        <end position="202"/>
    </location>
</feature>
<reference evidence="3" key="1">
    <citation type="submission" date="2016-10" db="EMBL/GenBank/DDBJ databases">
        <authorList>
            <person name="Varghese N."/>
            <person name="Submissions S."/>
        </authorList>
    </citation>
    <scope>NUCLEOTIDE SEQUENCE [LARGE SCALE GENOMIC DNA]</scope>
    <source>
        <strain evidence="3">CGMCC 1.8975</strain>
    </source>
</reference>
<proteinExistence type="predicted"/>
<evidence type="ECO:0000313" key="3">
    <source>
        <dbReference type="Proteomes" id="UP000199249"/>
    </source>
</evidence>
<evidence type="ECO:0000313" key="2">
    <source>
        <dbReference type="EMBL" id="SDY94082.1"/>
    </source>
</evidence>
<name>A0A1H3NYW0_9BACT</name>
<evidence type="ECO:0000256" key="1">
    <source>
        <dbReference type="SAM" id="SignalP"/>
    </source>
</evidence>
<keyword evidence="3" id="KW-1185">Reference proteome</keyword>
<gene>
    <name evidence="2" type="ORF">SAMN04488069_12014</name>
</gene>